<reference evidence="2" key="1">
    <citation type="submission" date="2018-05" db="EMBL/GenBank/DDBJ databases">
        <authorList>
            <person name="Lanie J.A."/>
            <person name="Ng W.-L."/>
            <person name="Kazmierczak K.M."/>
            <person name="Andrzejewski T.M."/>
            <person name="Davidsen T.M."/>
            <person name="Wayne K.J."/>
            <person name="Tettelin H."/>
            <person name="Glass J.I."/>
            <person name="Rusch D."/>
            <person name="Podicherti R."/>
            <person name="Tsui H.-C.T."/>
            <person name="Winkler M.E."/>
        </authorList>
    </citation>
    <scope>NUCLEOTIDE SEQUENCE</scope>
</reference>
<feature type="compositionally biased region" description="Basic and acidic residues" evidence="1">
    <location>
        <begin position="22"/>
        <end position="33"/>
    </location>
</feature>
<feature type="region of interest" description="Disordered" evidence="1">
    <location>
        <begin position="79"/>
        <end position="105"/>
    </location>
</feature>
<dbReference type="EMBL" id="UINC01078309">
    <property type="protein sequence ID" value="SVC19265.1"/>
    <property type="molecule type" value="Genomic_DNA"/>
</dbReference>
<proteinExistence type="predicted"/>
<evidence type="ECO:0000313" key="2">
    <source>
        <dbReference type="EMBL" id="SVC19265.1"/>
    </source>
</evidence>
<evidence type="ECO:0000256" key="1">
    <source>
        <dbReference type="SAM" id="MobiDB-lite"/>
    </source>
</evidence>
<name>A0A382K6C5_9ZZZZ</name>
<sequence>VSSIVESRYARNYIPKFQAEFHVPEEEPNEPRLRLPQPPVTTPLPSPVPYPLCLPLGGVAGTRKAPSFEGARVINLLSKHGAEGQSRTDTGSPPPVFESDASRPN</sequence>
<gene>
    <name evidence="2" type="ORF">METZ01_LOCUS272119</name>
</gene>
<protein>
    <submittedName>
        <fullName evidence="2">Uncharacterized protein</fullName>
    </submittedName>
</protein>
<feature type="non-terminal residue" evidence="2">
    <location>
        <position position="1"/>
    </location>
</feature>
<dbReference type="AlphaFoldDB" id="A0A382K6C5"/>
<organism evidence="2">
    <name type="scientific">marine metagenome</name>
    <dbReference type="NCBI Taxonomy" id="408172"/>
    <lineage>
        <taxon>unclassified sequences</taxon>
        <taxon>metagenomes</taxon>
        <taxon>ecological metagenomes</taxon>
    </lineage>
</organism>
<accession>A0A382K6C5</accession>
<feature type="region of interest" description="Disordered" evidence="1">
    <location>
        <begin position="22"/>
        <end position="42"/>
    </location>
</feature>